<feature type="compositionally biased region" description="Basic and acidic residues" evidence="6">
    <location>
        <begin position="124"/>
        <end position="137"/>
    </location>
</feature>
<reference evidence="8" key="1">
    <citation type="submission" date="2013-07" db="EMBL/GenBank/DDBJ databases">
        <authorList>
            <consortium name="The Broad Institute Genome Sequencing Platform"/>
            <person name="Cuomo C."/>
            <person name="Litvintseva A."/>
            <person name="Chen Y."/>
            <person name="Heitman J."/>
            <person name="Sun S."/>
            <person name="Springer D."/>
            <person name="Dromer F."/>
            <person name="Young S.K."/>
            <person name="Zeng Q."/>
            <person name="Gargeya S."/>
            <person name="Fitzgerald M."/>
            <person name="Abouelleil A."/>
            <person name="Alvarado L."/>
            <person name="Berlin A.M."/>
            <person name="Chapman S.B."/>
            <person name="Dewar J."/>
            <person name="Goldberg J."/>
            <person name="Griggs A."/>
            <person name="Gujja S."/>
            <person name="Hansen M."/>
            <person name="Howarth C."/>
            <person name="Imamovic A."/>
            <person name="Larimer J."/>
            <person name="McCowan C."/>
            <person name="Murphy C."/>
            <person name="Pearson M."/>
            <person name="Priest M."/>
            <person name="Roberts A."/>
            <person name="Saif S."/>
            <person name="Shea T."/>
            <person name="Sykes S."/>
            <person name="Wortman J."/>
            <person name="Nusbaum C."/>
            <person name="Birren B."/>
        </authorList>
    </citation>
    <scope>NUCLEOTIDE SEQUENCE</scope>
    <source>
        <strain evidence="8">CBS 10118</strain>
    </source>
</reference>
<dbReference type="SMART" id="SM00066">
    <property type="entry name" value="GAL4"/>
    <property type="match status" value="1"/>
</dbReference>
<dbReference type="GO" id="GO:0000435">
    <property type="term" value="P:positive regulation of transcription from RNA polymerase II promoter by galactose"/>
    <property type="evidence" value="ECO:0007669"/>
    <property type="project" value="TreeGrafter"/>
</dbReference>
<gene>
    <name evidence="8" type="ORF">I302_105569</name>
</gene>
<feature type="region of interest" description="Disordered" evidence="6">
    <location>
        <begin position="190"/>
        <end position="290"/>
    </location>
</feature>
<dbReference type="GO" id="GO:0008270">
    <property type="term" value="F:zinc ion binding"/>
    <property type="evidence" value="ECO:0007669"/>
    <property type="project" value="InterPro"/>
</dbReference>
<keyword evidence="9" id="KW-1185">Reference proteome</keyword>
<dbReference type="CDD" id="cd12148">
    <property type="entry name" value="fungal_TF_MHR"/>
    <property type="match status" value="1"/>
</dbReference>
<dbReference type="SMART" id="SM00906">
    <property type="entry name" value="Fungal_trans"/>
    <property type="match status" value="1"/>
</dbReference>
<feature type="region of interest" description="Disordered" evidence="6">
    <location>
        <begin position="82"/>
        <end position="173"/>
    </location>
</feature>
<dbReference type="GO" id="GO:0006351">
    <property type="term" value="P:DNA-templated transcription"/>
    <property type="evidence" value="ECO:0007669"/>
    <property type="project" value="InterPro"/>
</dbReference>
<dbReference type="GO" id="GO:0000981">
    <property type="term" value="F:DNA-binding transcription factor activity, RNA polymerase II-specific"/>
    <property type="evidence" value="ECO:0007669"/>
    <property type="project" value="InterPro"/>
</dbReference>
<feature type="compositionally biased region" description="Low complexity" evidence="6">
    <location>
        <begin position="100"/>
        <end position="123"/>
    </location>
</feature>
<evidence type="ECO:0000256" key="4">
    <source>
        <dbReference type="ARBA" id="ARBA00023163"/>
    </source>
</evidence>
<evidence type="ECO:0000256" key="6">
    <source>
        <dbReference type="SAM" id="MobiDB-lite"/>
    </source>
</evidence>
<dbReference type="SUPFAM" id="SSF57701">
    <property type="entry name" value="Zn2/Cys6 DNA-binding domain"/>
    <property type="match status" value="1"/>
</dbReference>
<keyword evidence="2" id="KW-0805">Transcription regulation</keyword>
<evidence type="ECO:0000313" key="9">
    <source>
        <dbReference type="Proteomes" id="UP000092730"/>
    </source>
</evidence>
<dbReference type="EMBL" id="CP144543">
    <property type="protein sequence ID" value="WVW83548.1"/>
    <property type="molecule type" value="Genomic_DNA"/>
</dbReference>
<feature type="compositionally biased region" description="Basic and acidic residues" evidence="6">
    <location>
        <begin position="82"/>
        <end position="99"/>
    </location>
</feature>
<keyword evidence="1" id="KW-0479">Metal-binding</keyword>
<evidence type="ECO:0000313" key="8">
    <source>
        <dbReference type="EMBL" id="WVW83548.1"/>
    </source>
</evidence>
<dbReference type="PROSITE" id="PS00463">
    <property type="entry name" value="ZN2_CY6_FUNGAL_1"/>
    <property type="match status" value="1"/>
</dbReference>
<proteinExistence type="predicted"/>
<dbReference type="GO" id="GO:0005634">
    <property type="term" value="C:nucleus"/>
    <property type="evidence" value="ECO:0007669"/>
    <property type="project" value="TreeGrafter"/>
</dbReference>
<dbReference type="Proteomes" id="UP000092730">
    <property type="component" value="Chromosome 3"/>
</dbReference>
<feature type="compositionally biased region" description="Low complexity" evidence="6">
    <location>
        <begin position="253"/>
        <end position="263"/>
    </location>
</feature>
<feature type="compositionally biased region" description="Polar residues" evidence="6">
    <location>
        <begin position="140"/>
        <end position="161"/>
    </location>
</feature>
<dbReference type="PROSITE" id="PS50048">
    <property type="entry name" value="ZN2_CY6_FUNGAL_2"/>
    <property type="match status" value="1"/>
</dbReference>
<organism evidence="8 9">
    <name type="scientific">Kwoniella bestiolae CBS 10118</name>
    <dbReference type="NCBI Taxonomy" id="1296100"/>
    <lineage>
        <taxon>Eukaryota</taxon>
        <taxon>Fungi</taxon>
        <taxon>Dikarya</taxon>
        <taxon>Basidiomycota</taxon>
        <taxon>Agaricomycotina</taxon>
        <taxon>Tremellomycetes</taxon>
        <taxon>Tremellales</taxon>
        <taxon>Cryptococcaceae</taxon>
        <taxon>Kwoniella</taxon>
    </lineage>
</organism>
<dbReference type="CDD" id="cd00067">
    <property type="entry name" value="GAL4"/>
    <property type="match status" value="1"/>
</dbReference>
<keyword evidence="4" id="KW-0804">Transcription</keyword>
<dbReference type="Gene3D" id="4.10.240.10">
    <property type="entry name" value="Zn(2)-C6 fungal-type DNA-binding domain"/>
    <property type="match status" value="1"/>
</dbReference>
<dbReference type="Pfam" id="PF00172">
    <property type="entry name" value="Zn_clus"/>
    <property type="match status" value="1"/>
</dbReference>
<name>A0AAJ8M984_9TREE</name>
<dbReference type="GO" id="GO:0000978">
    <property type="term" value="F:RNA polymerase II cis-regulatory region sequence-specific DNA binding"/>
    <property type="evidence" value="ECO:0007669"/>
    <property type="project" value="TreeGrafter"/>
</dbReference>
<dbReference type="PANTHER" id="PTHR47424">
    <property type="entry name" value="REGULATORY PROTEIN GAL4"/>
    <property type="match status" value="1"/>
</dbReference>
<feature type="compositionally biased region" description="Basic and acidic residues" evidence="6">
    <location>
        <begin position="14"/>
        <end position="23"/>
    </location>
</feature>
<dbReference type="InterPro" id="IPR036864">
    <property type="entry name" value="Zn2-C6_fun-type_DNA-bd_sf"/>
</dbReference>
<dbReference type="InterPro" id="IPR001138">
    <property type="entry name" value="Zn2Cys6_DnaBD"/>
</dbReference>
<dbReference type="InterPro" id="IPR051127">
    <property type="entry name" value="Fungal_SecMet_Regulators"/>
</dbReference>
<dbReference type="AlphaFoldDB" id="A0AAJ8M984"/>
<protein>
    <recommendedName>
        <fullName evidence="7">Zn(2)-C6 fungal-type domain-containing protein</fullName>
    </recommendedName>
</protein>
<dbReference type="InterPro" id="IPR007219">
    <property type="entry name" value="XnlR_reg_dom"/>
</dbReference>
<dbReference type="Pfam" id="PF04082">
    <property type="entry name" value="Fungal_trans"/>
    <property type="match status" value="1"/>
</dbReference>
<evidence type="ECO:0000256" key="2">
    <source>
        <dbReference type="ARBA" id="ARBA00023015"/>
    </source>
</evidence>
<dbReference type="KEGG" id="kbi:30213251"/>
<feature type="compositionally biased region" description="Low complexity" evidence="6">
    <location>
        <begin position="190"/>
        <end position="215"/>
    </location>
</feature>
<evidence type="ECO:0000256" key="5">
    <source>
        <dbReference type="ARBA" id="ARBA00023242"/>
    </source>
</evidence>
<dbReference type="PANTHER" id="PTHR47424:SF3">
    <property type="entry name" value="REGULATORY PROTEIN GAL4"/>
    <property type="match status" value="1"/>
</dbReference>
<evidence type="ECO:0000256" key="3">
    <source>
        <dbReference type="ARBA" id="ARBA00023125"/>
    </source>
</evidence>
<feature type="domain" description="Zn(2)-C6 fungal-type" evidence="7">
    <location>
        <begin position="31"/>
        <end position="60"/>
    </location>
</feature>
<accession>A0AAJ8M984</accession>
<dbReference type="GeneID" id="30213251"/>
<keyword evidence="5" id="KW-0539">Nucleus</keyword>
<feature type="compositionally biased region" description="Polar residues" evidence="6">
    <location>
        <begin position="223"/>
        <end position="243"/>
    </location>
</feature>
<feature type="region of interest" description="Disordered" evidence="6">
    <location>
        <begin position="1"/>
        <end position="23"/>
    </location>
</feature>
<sequence length="830" mass="92671">MPATRTGKTPAPDTKNEDLHDADDRCLSNRACTECSRLKRKCDRTRPCGLCIKLGKQCTQPARRRRTKEYVDELETRLNELQKLSGERSSRVPELEMHRSSMPGAGPSSSSTGRPSPGGSSRSYVHESDGRTRDGLELNRLTSTSPADLRVTSVTGSGSASNPPPPPAFNYHFDPSASTAAAAPVTALVPNASSSSSRPPSLPLLHSTSTSWLSPPHRPSLGTVPSNSTVVHHGDTPSSTRSHMTLAPPPPHTSTSRSHPPTSEVLERQPSTARGYEWNERHPRGKGNDGYASLSIKPDGQGYLGFASGSTLLRILQICAGSIPLTNIDSDSPSGPAVEVPRPDWSPMITEIDSYLNAYFELYHPQYPVFHEPTFRAQWNELIPQPKPMEWDFLCNIVLSIGAFCSYQPMYVVDHFLELAISGITAEHLECGSLTLVQAFCLLSNLSEKRNKPNSNAVYMGIAIRQAIGLGLHRELPFWNIPPFEREIRRRTWCACVAFDAGASITFGRPILQPCYPAESDVRMPHNIHDKLFTPTAKETPIEVSGPTIYSGIILHAQFQHETNHIYAKIQCTAPAPTAIECLEMDQRLEDWSKSIPEYLRPDLSSNYPHWLRFGQHKMVWRYCNLRIILHRRLFLERALRGLPLWVDDAQAMEGMVEAEMECCKRCQDNAAETITSINDFFRNKSGRENRLEEWYGLHFLFQASFIPLIALHTDRFSTRRPIWEEQIQQARSILNSLKDDPMAERCLRIIDLLQPTVAQQNQPLYTDLFAEANNWLDDIFQSNPQLGTEFSSMNGPGGDWAQNLMPFADLGTLSSIWPGSNAFGGNNGF</sequence>
<evidence type="ECO:0000259" key="7">
    <source>
        <dbReference type="PROSITE" id="PS50048"/>
    </source>
</evidence>
<keyword evidence="3" id="KW-0238">DNA-binding</keyword>
<reference evidence="8" key="2">
    <citation type="submission" date="2024-02" db="EMBL/GenBank/DDBJ databases">
        <title>Comparative genomics of Cryptococcus and Kwoniella reveals pathogenesis evolution and contrasting modes of karyotype evolution via chromosome fusion or intercentromeric recombination.</title>
        <authorList>
            <person name="Coelho M.A."/>
            <person name="David-Palma M."/>
            <person name="Shea T."/>
            <person name="Bowers K."/>
            <person name="McGinley-Smith S."/>
            <person name="Mohammad A.W."/>
            <person name="Gnirke A."/>
            <person name="Yurkov A.M."/>
            <person name="Nowrousian M."/>
            <person name="Sun S."/>
            <person name="Cuomo C.A."/>
            <person name="Heitman J."/>
        </authorList>
    </citation>
    <scope>NUCLEOTIDE SEQUENCE</scope>
    <source>
        <strain evidence="8">CBS 10118</strain>
    </source>
</reference>
<evidence type="ECO:0000256" key="1">
    <source>
        <dbReference type="ARBA" id="ARBA00022723"/>
    </source>
</evidence>
<dbReference type="RefSeq" id="XP_065726182.1">
    <property type="nucleotide sequence ID" value="XM_065870110.1"/>
</dbReference>